<dbReference type="AlphaFoldDB" id="A0A381QSS8"/>
<dbReference type="EMBL" id="UINC01001505">
    <property type="protein sequence ID" value="SUZ82411.1"/>
    <property type="molecule type" value="Genomic_DNA"/>
</dbReference>
<protein>
    <submittedName>
        <fullName evidence="1">Uncharacterized protein</fullName>
    </submittedName>
</protein>
<organism evidence="1">
    <name type="scientific">marine metagenome</name>
    <dbReference type="NCBI Taxonomy" id="408172"/>
    <lineage>
        <taxon>unclassified sequences</taxon>
        <taxon>metagenomes</taxon>
        <taxon>ecological metagenomes</taxon>
    </lineage>
</organism>
<proteinExistence type="predicted"/>
<reference evidence="1" key="1">
    <citation type="submission" date="2018-05" db="EMBL/GenBank/DDBJ databases">
        <authorList>
            <person name="Lanie J.A."/>
            <person name="Ng W.-L."/>
            <person name="Kazmierczak K.M."/>
            <person name="Andrzejewski T.M."/>
            <person name="Davidsen T.M."/>
            <person name="Wayne K.J."/>
            <person name="Tettelin H."/>
            <person name="Glass J.I."/>
            <person name="Rusch D."/>
            <person name="Podicherti R."/>
            <person name="Tsui H.-C.T."/>
            <person name="Winkler M.E."/>
        </authorList>
    </citation>
    <scope>NUCLEOTIDE SEQUENCE</scope>
</reference>
<accession>A0A381QSS8</accession>
<evidence type="ECO:0000313" key="1">
    <source>
        <dbReference type="EMBL" id="SUZ82411.1"/>
    </source>
</evidence>
<gene>
    <name evidence="1" type="ORF">METZ01_LOCUS35265</name>
</gene>
<name>A0A381QSS8_9ZZZZ</name>
<sequence>MKPIHLLLFISFFFSTELFSQQGFGGMVDRAKQAMMDLGNRSSRKPKPITIQGTHYFNEDFEVATLDYFGTELNDKGFMRYNAFRDEIEMASTTTQNESDLILMQSKDIVPVISGEKYIYIPHRLEDGRAHIGYLILLYEGKKNTVYIKRKKVFMEEVVARTGLENPFPPRFVDEVKIYVSKNGDTPIPLRTKKKIVASFFKENSDQVRKFIKANRLKVSEPKAIIKIFEFADNL</sequence>